<sequence length="92" mass="10071">MLLSHNKCSTSSKVLSLGSDQFSEWNPLLLVSQDKAPPSSTRTYHLSFGHLIMGVKRARISEFFAGPAISNRKTATNVRDSQCTSTSKSTKP</sequence>
<reference evidence="1 2" key="1">
    <citation type="submission" date="2024-01" db="EMBL/GenBank/DDBJ databases">
        <authorList>
            <person name="Waweru B."/>
        </authorList>
    </citation>
    <scope>NUCLEOTIDE SEQUENCE [LARGE SCALE GENOMIC DNA]</scope>
</reference>
<evidence type="ECO:0000313" key="1">
    <source>
        <dbReference type="EMBL" id="CAK7344427.1"/>
    </source>
</evidence>
<dbReference type="AlphaFoldDB" id="A0AAV1S1B2"/>
<name>A0AAV1S1B2_9ROSI</name>
<evidence type="ECO:0000313" key="2">
    <source>
        <dbReference type="Proteomes" id="UP001314170"/>
    </source>
</evidence>
<dbReference type="EMBL" id="CAWUPB010001161">
    <property type="protein sequence ID" value="CAK7344427.1"/>
    <property type="molecule type" value="Genomic_DNA"/>
</dbReference>
<protein>
    <submittedName>
        <fullName evidence="1">Uncharacterized protein</fullName>
    </submittedName>
</protein>
<dbReference type="Proteomes" id="UP001314170">
    <property type="component" value="Unassembled WGS sequence"/>
</dbReference>
<accession>A0AAV1S1B2</accession>
<proteinExistence type="predicted"/>
<comment type="caution">
    <text evidence="1">The sequence shown here is derived from an EMBL/GenBank/DDBJ whole genome shotgun (WGS) entry which is preliminary data.</text>
</comment>
<keyword evidence="2" id="KW-1185">Reference proteome</keyword>
<organism evidence="1 2">
    <name type="scientific">Dovyalis caffra</name>
    <dbReference type="NCBI Taxonomy" id="77055"/>
    <lineage>
        <taxon>Eukaryota</taxon>
        <taxon>Viridiplantae</taxon>
        <taxon>Streptophyta</taxon>
        <taxon>Embryophyta</taxon>
        <taxon>Tracheophyta</taxon>
        <taxon>Spermatophyta</taxon>
        <taxon>Magnoliopsida</taxon>
        <taxon>eudicotyledons</taxon>
        <taxon>Gunneridae</taxon>
        <taxon>Pentapetalae</taxon>
        <taxon>rosids</taxon>
        <taxon>fabids</taxon>
        <taxon>Malpighiales</taxon>
        <taxon>Salicaceae</taxon>
        <taxon>Flacourtieae</taxon>
        <taxon>Dovyalis</taxon>
    </lineage>
</organism>
<gene>
    <name evidence="1" type="ORF">DCAF_LOCUS17786</name>
</gene>